<evidence type="ECO:0000313" key="2">
    <source>
        <dbReference type="EMBL" id="WVZ79713.1"/>
    </source>
</evidence>
<dbReference type="EMBL" id="CP144750">
    <property type="protein sequence ID" value="WVZ79713.1"/>
    <property type="molecule type" value="Genomic_DNA"/>
</dbReference>
<feature type="region of interest" description="Disordered" evidence="1">
    <location>
        <begin position="21"/>
        <end position="66"/>
    </location>
</feature>
<dbReference type="Proteomes" id="UP001341281">
    <property type="component" value="Chromosome 06"/>
</dbReference>
<sequence length="203" mass="21918">MPFPLCRAASASGHRLRLGHRRRRSAFASGPCSATASGHRRRLRLGRRRHRSPTSGRSSASACRRRRRLRLDNLYSEKLKQTGPRVVASTVAAAAGQNPSRAFPDNNSRNRRSEAATTRALSRASPQAIRAVAISSRCCLPDRRRNGPPRPPLSAGAPESLASPNPCPLVDLIASVVTVSAAVQIPRVLPSPGEKVKDQEEGE</sequence>
<protein>
    <submittedName>
        <fullName evidence="2">Uncharacterized protein</fullName>
    </submittedName>
</protein>
<gene>
    <name evidence="2" type="ORF">U9M48_027263</name>
</gene>
<reference evidence="2 3" key="1">
    <citation type="submission" date="2024-02" db="EMBL/GenBank/DDBJ databases">
        <title>High-quality chromosome-scale genome assembly of Pensacola bahiagrass (Paspalum notatum Flugge var. saurae).</title>
        <authorList>
            <person name="Vega J.M."/>
            <person name="Podio M."/>
            <person name="Orjuela J."/>
            <person name="Siena L.A."/>
            <person name="Pessino S.C."/>
            <person name="Combes M.C."/>
            <person name="Mariac C."/>
            <person name="Albertini E."/>
            <person name="Pupilli F."/>
            <person name="Ortiz J.P.A."/>
            <person name="Leblanc O."/>
        </authorList>
    </citation>
    <scope>NUCLEOTIDE SEQUENCE [LARGE SCALE GENOMIC DNA]</scope>
    <source>
        <strain evidence="2">R1</strain>
        <tissue evidence="2">Leaf</tissue>
    </source>
</reference>
<evidence type="ECO:0000313" key="3">
    <source>
        <dbReference type="Proteomes" id="UP001341281"/>
    </source>
</evidence>
<feature type="region of interest" description="Disordered" evidence="1">
    <location>
        <begin position="92"/>
        <end position="127"/>
    </location>
</feature>
<proteinExistence type="predicted"/>
<dbReference type="AlphaFoldDB" id="A0AAQ3TUI6"/>
<feature type="region of interest" description="Disordered" evidence="1">
    <location>
        <begin position="140"/>
        <end position="164"/>
    </location>
</feature>
<evidence type="ECO:0000256" key="1">
    <source>
        <dbReference type="SAM" id="MobiDB-lite"/>
    </source>
</evidence>
<name>A0AAQ3TUI6_PASNO</name>
<feature type="compositionally biased region" description="Basic residues" evidence="1">
    <location>
        <begin position="38"/>
        <end position="52"/>
    </location>
</feature>
<accession>A0AAQ3TUI6</accession>
<organism evidence="2 3">
    <name type="scientific">Paspalum notatum var. saurae</name>
    <dbReference type="NCBI Taxonomy" id="547442"/>
    <lineage>
        <taxon>Eukaryota</taxon>
        <taxon>Viridiplantae</taxon>
        <taxon>Streptophyta</taxon>
        <taxon>Embryophyta</taxon>
        <taxon>Tracheophyta</taxon>
        <taxon>Spermatophyta</taxon>
        <taxon>Magnoliopsida</taxon>
        <taxon>Liliopsida</taxon>
        <taxon>Poales</taxon>
        <taxon>Poaceae</taxon>
        <taxon>PACMAD clade</taxon>
        <taxon>Panicoideae</taxon>
        <taxon>Andropogonodae</taxon>
        <taxon>Paspaleae</taxon>
        <taxon>Paspalinae</taxon>
        <taxon>Paspalum</taxon>
    </lineage>
</organism>
<keyword evidence="3" id="KW-1185">Reference proteome</keyword>